<dbReference type="Proteomes" id="UP000749646">
    <property type="component" value="Unassembled WGS sequence"/>
</dbReference>
<organism evidence="2 3">
    <name type="scientific">Modicella reniformis</name>
    <dbReference type="NCBI Taxonomy" id="1440133"/>
    <lineage>
        <taxon>Eukaryota</taxon>
        <taxon>Fungi</taxon>
        <taxon>Fungi incertae sedis</taxon>
        <taxon>Mucoromycota</taxon>
        <taxon>Mortierellomycotina</taxon>
        <taxon>Mortierellomycetes</taxon>
        <taxon>Mortierellales</taxon>
        <taxon>Mortierellaceae</taxon>
        <taxon>Modicella</taxon>
    </lineage>
</organism>
<keyword evidence="1" id="KW-0472">Membrane</keyword>
<keyword evidence="3" id="KW-1185">Reference proteome</keyword>
<gene>
    <name evidence="2" type="ORF">BGZ65_001015</name>
</gene>
<feature type="non-terminal residue" evidence="2">
    <location>
        <position position="64"/>
    </location>
</feature>
<dbReference type="AlphaFoldDB" id="A0A9P6MC28"/>
<sequence length="64" mass="7698">MAGSEINLVDYNTTTAFWSFLIYCLDVIFVAVFFLFYASRVFAQLLSKLIRWFTWRHLKAYIEF</sequence>
<evidence type="ECO:0000313" key="2">
    <source>
        <dbReference type="EMBL" id="KAF9990274.1"/>
    </source>
</evidence>
<reference evidence="2" key="1">
    <citation type="journal article" date="2020" name="Fungal Divers.">
        <title>Resolving the Mortierellaceae phylogeny through synthesis of multi-gene phylogenetics and phylogenomics.</title>
        <authorList>
            <person name="Vandepol N."/>
            <person name="Liber J."/>
            <person name="Desiro A."/>
            <person name="Na H."/>
            <person name="Kennedy M."/>
            <person name="Barry K."/>
            <person name="Grigoriev I.V."/>
            <person name="Miller A.N."/>
            <person name="O'Donnell K."/>
            <person name="Stajich J.E."/>
            <person name="Bonito G."/>
        </authorList>
    </citation>
    <scope>NUCLEOTIDE SEQUENCE</scope>
    <source>
        <strain evidence="2">MES-2147</strain>
    </source>
</reference>
<dbReference type="EMBL" id="JAAAHW010002962">
    <property type="protein sequence ID" value="KAF9990274.1"/>
    <property type="molecule type" value="Genomic_DNA"/>
</dbReference>
<comment type="caution">
    <text evidence="2">The sequence shown here is derived from an EMBL/GenBank/DDBJ whole genome shotgun (WGS) entry which is preliminary data.</text>
</comment>
<keyword evidence="1" id="KW-1133">Transmembrane helix</keyword>
<protein>
    <submittedName>
        <fullName evidence="2">Uncharacterized protein</fullName>
    </submittedName>
</protein>
<name>A0A9P6MC28_9FUNG</name>
<accession>A0A9P6MC28</accession>
<keyword evidence="1" id="KW-0812">Transmembrane</keyword>
<evidence type="ECO:0000313" key="3">
    <source>
        <dbReference type="Proteomes" id="UP000749646"/>
    </source>
</evidence>
<proteinExistence type="predicted"/>
<evidence type="ECO:0000256" key="1">
    <source>
        <dbReference type="SAM" id="Phobius"/>
    </source>
</evidence>
<feature type="transmembrane region" description="Helical" evidence="1">
    <location>
        <begin position="20"/>
        <end position="43"/>
    </location>
</feature>